<dbReference type="GO" id="GO:0030695">
    <property type="term" value="F:GTPase regulator activity"/>
    <property type="evidence" value="ECO:0007669"/>
    <property type="project" value="UniProtKB-ARBA"/>
</dbReference>
<keyword evidence="1" id="KW-0479">Metal-binding</keyword>
<dbReference type="GeneID" id="28934944"/>
<dbReference type="EMBL" id="LFVZ01000001">
    <property type="protein sequence ID" value="KTW31479.1"/>
    <property type="molecule type" value="Genomic_DNA"/>
</dbReference>
<dbReference type="SMART" id="SM00132">
    <property type="entry name" value="LIM"/>
    <property type="match status" value="1"/>
</dbReference>
<dbReference type="InterPro" id="IPR001781">
    <property type="entry name" value="Znf_LIM"/>
</dbReference>
<comment type="caution">
    <text evidence="5">The sequence shown here is derived from an EMBL/GenBank/DDBJ whole genome shotgun (WGS) entry which is preliminary data.</text>
</comment>
<organism evidence="5 6">
    <name type="scientific">Pneumocystis carinii (strain B80)</name>
    <name type="common">Rat pneumocystis pneumonia agent</name>
    <name type="synonym">Pneumocystis carinii f. sp. carinii</name>
    <dbReference type="NCBI Taxonomy" id="1408658"/>
    <lineage>
        <taxon>Eukaryota</taxon>
        <taxon>Fungi</taxon>
        <taxon>Dikarya</taxon>
        <taxon>Ascomycota</taxon>
        <taxon>Taphrinomycotina</taxon>
        <taxon>Pneumocystomycetes</taxon>
        <taxon>Pneumocystaceae</taxon>
        <taxon>Pneumocystis</taxon>
    </lineage>
</organism>
<evidence type="ECO:0000313" key="5">
    <source>
        <dbReference type="EMBL" id="KTW31479.1"/>
    </source>
</evidence>
<feature type="region of interest" description="Disordered" evidence="3">
    <location>
        <begin position="103"/>
        <end position="133"/>
    </location>
</feature>
<dbReference type="RefSeq" id="XP_018227595.1">
    <property type="nucleotide sequence ID" value="XM_018368742.1"/>
</dbReference>
<evidence type="ECO:0000256" key="2">
    <source>
        <dbReference type="ARBA" id="ARBA00022833"/>
    </source>
</evidence>
<gene>
    <name evidence="5" type="ORF">T552_00122</name>
</gene>
<keyword evidence="6" id="KW-1185">Reference proteome</keyword>
<feature type="compositionally biased region" description="Polar residues" evidence="3">
    <location>
        <begin position="123"/>
        <end position="133"/>
    </location>
</feature>
<feature type="compositionally biased region" description="Polar residues" evidence="3">
    <location>
        <begin position="107"/>
        <end position="116"/>
    </location>
</feature>
<dbReference type="GO" id="GO:0046872">
    <property type="term" value="F:metal ion binding"/>
    <property type="evidence" value="ECO:0007669"/>
    <property type="project" value="UniProtKB-KW"/>
</dbReference>
<evidence type="ECO:0000259" key="4">
    <source>
        <dbReference type="SMART" id="SM00132"/>
    </source>
</evidence>
<dbReference type="AlphaFoldDB" id="A0A0W4ZSW7"/>
<evidence type="ECO:0000256" key="3">
    <source>
        <dbReference type="SAM" id="MobiDB-lite"/>
    </source>
</evidence>
<reference evidence="6" key="1">
    <citation type="journal article" date="2016" name="Nat. Commun.">
        <title>Genome analysis of three Pneumocystis species reveals adaptation mechanisms to life exclusively in mammalian hosts.</title>
        <authorList>
            <person name="Ma L."/>
            <person name="Chen Z."/>
            <person name="Huang D.W."/>
            <person name="Kutty G."/>
            <person name="Ishihara M."/>
            <person name="Wang H."/>
            <person name="Abouelleil A."/>
            <person name="Bishop L."/>
            <person name="Davey E."/>
            <person name="Deng R."/>
            <person name="Deng X."/>
            <person name="Fan L."/>
            <person name="Fantoni G."/>
            <person name="Fitzgerald M."/>
            <person name="Gogineni E."/>
            <person name="Goldberg J.M."/>
            <person name="Handley G."/>
            <person name="Hu X."/>
            <person name="Huber C."/>
            <person name="Jiao X."/>
            <person name="Jones K."/>
            <person name="Levin J.Z."/>
            <person name="Liu Y."/>
            <person name="Macdonald P."/>
            <person name="Melnikov A."/>
            <person name="Raley C."/>
            <person name="Sassi M."/>
            <person name="Sherman B.T."/>
            <person name="Song X."/>
            <person name="Sykes S."/>
            <person name="Tran B."/>
            <person name="Walsh L."/>
            <person name="Xia Y."/>
            <person name="Yang J."/>
            <person name="Young S."/>
            <person name="Zeng Q."/>
            <person name="Zheng X."/>
            <person name="Stephens R."/>
            <person name="Nusbaum C."/>
            <person name="Birren B.W."/>
            <person name="Azadi P."/>
            <person name="Lempicki R.A."/>
            <person name="Cuomo C.A."/>
            <person name="Kovacs J.A."/>
        </authorList>
    </citation>
    <scope>NUCLEOTIDE SEQUENCE [LARGE SCALE GENOMIC DNA]</scope>
    <source>
        <strain evidence="6">B80</strain>
    </source>
</reference>
<dbReference type="VEuPathDB" id="FungiDB:T552_00122"/>
<proteinExistence type="predicted"/>
<dbReference type="Gene3D" id="2.10.110.10">
    <property type="entry name" value="Cysteine Rich Protein"/>
    <property type="match status" value="1"/>
</dbReference>
<dbReference type="OrthoDB" id="1112565at2759"/>
<name>A0A0W4ZSW7_PNEC8</name>
<evidence type="ECO:0000313" key="6">
    <source>
        <dbReference type="Proteomes" id="UP000054454"/>
    </source>
</evidence>
<dbReference type="Pfam" id="PF00412">
    <property type="entry name" value="LIM"/>
    <property type="match status" value="1"/>
</dbReference>
<dbReference type="Proteomes" id="UP000054454">
    <property type="component" value="Unassembled WGS sequence"/>
</dbReference>
<sequence length="446" mass="50812">MEECNSSKNYDKKLSEISLNIAFDTESKENSKSCEEKTFTAENSLMNNMNFFQKPQEKSIPWLCSLCCETFPSDELMYKTTERQEAYYCKNCHFHLSSKNKDIYPNEINNNNTASQHQDKNPQESLSENNPSSIENLDEVSLKDSIKNNCPIINNLTPKVNISQACTPVSQGSMKNSEMWELLRKKKRNSLGVRKHLENFVESKRLHNSFNTNTIDISPELSSFRDKVEKETLESKISSITLSEEKTNISQENIPPILPSTRNYKHKLFLPNHVKSKNNALSTIDYNSFSEKDTFSRCLKDSSNDDKQQQFLSNSISPKKVLTSNTIPNLEPLKNNSAGIFSVKKKPLPKFGGFDRCASCNESITFLESYPGPNSTRWHKKCLKCSGGCGKNMDSGSLNEIDKDGKMKVYCRFCWDTIKKGKKPVTISLVMSNTLQDFSTLEENRT</sequence>
<accession>A0A0W4ZSW7</accession>
<evidence type="ECO:0000256" key="1">
    <source>
        <dbReference type="ARBA" id="ARBA00022723"/>
    </source>
</evidence>
<keyword evidence="2" id="KW-0862">Zinc</keyword>
<protein>
    <recommendedName>
        <fullName evidence="4">LIM zinc-binding domain-containing protein</fullName>
    </recommendedName>
</protein>
<feature type="domain" description="LIM zinc-binding" evidence="4">
    <location>
        <begin position="356"/>
        <end position="414"/>
    </location>
</feature>